<evidence type="ECO:0000313" key="3">
    <source>
        <dbReference type="EMBL" id="MEK0254008.1"/>
    </source>
</evidence>
<protein>
    <submittedName>
        <fullName evidence="3">Phage/plasmid replication protein, II/X family</fullName>
    </submittedName>
</protein>
<feature type="domain" description="Replication-associated protein G2P N-terminal" evidence="1">
    <location>
        <begin position="1"/>
        <end position="254"/>
    </location>
</feature>
<evidence type="ECO:0000313" key="4">
    <source>
        <dbReference type="Proteomes" id="UP001498501"/>
    </source>
</evidence>
<dbReference type="InterPro" id="IPR022686">
    <property type="entry name" value="G2P_N"/>
</dbReference>
<dbReference type="InterPro" id="IPR022688">
    <property type="entry name" value="G2P_C"/>
</dbReference>
<dbReference type="InterPro" id="IPR006516">
    <property type="entry name" value="G2P"/>
</dbReference>
<dbReference type="Proteomes" id="UP001498501">
    <property type="component" value="Unassembled WGS sequence"/>
</dbReference>
<dbReference type="RefSeq" id="WP_340475926.1">
    <property type="nucleotide sequence ID" value="NZ_JBBMLE010000112.1"/>
</dbReference>
<dbReference type="Pfam" id="PF05155">
    <property type="entry name" value="G2P_X_C"/>
    <property type="match status" value="1"/>
</dbReference>
<dbReference type="Pfam" id="PF05144">
    <property type="entry name" value="Phage_CRI"/>
    <property type="match status" value="1"/>
</dbReference>
<gene>
    <name evidence="3" type="ORF">WM018_16380</name>
</gene>
<evidence type="ECO:0000259" key="1">
    <source>
        <dbReference type="Pfam" id="PF05144"/>
    </source>
</evidence>
<dbReference type="NCBIfam" id="TIGR01629">
    <property type="entry name" value="rep_II_X"/>
    <property type="match status" value="2"/>
</dbReference>
<name>A0ABU8ZK96_ACIJU</name>
<comment type="caution">
    <text evidence="3">The sequence shown here is derived from an EMBL/GenBank/DDBJ whole genome shotgun (WGS) entry which is preliminary data.</text>
</comment>
<reference evidence="3 4" key="1">
    <citation type="submission" date="2024-03" db="EMBL/GenBank/DDBJ databases">
        <title>Cross-transmission of Acinetobacter junii carrying blaOXA-58 in a neonatal intensive care unit.</title>
        <authorList>
            <person name="Bour M."/>
            <person name="Potron A."/>
            <person name="Lecointe D."/>
        </authorList>
    </citation>
    <scope>NUCLEOTIDE SEQUENCE [LARGE SCALE GENOMIC DNA]</scope>
    <source>
        <strain evidence="3 4">21A3096 case 1</strain>
    </source>
</reference>
<keyword evidence="4" id="KW-1185">Reference proteome</keyword>
<organism evidence="3 4">
    <name type="scientific">Acinetobacter junii</name>
    <dbReference type="NCBI Taxonomy" id="40215"/>
    <lineage>
        <taxon>Bacteria</taxon>
        <taxon>Pseudomonadati</taxon>
        <taxon>Pseudomonadota</taxon>
        <taxon>Gammaproteobacteria</taxon>
        <taxon>Moraxellales</taxon>
        <taxon>Moraxellaceae</taxon>
        <taxon>Acinetobacter</taxon>
    </lineage>
</organism>
<evidence type="ECO:0000259" key="2">
    <source>
        <dbReference type="Pfam" id="PF05155"/>
    </source>
</evidence>
<dbReference type="EMBL" id="JBBMLE010000112">
    <property type="protein sequence ID" value="MEK0254008.1"/>
    <property type="molecule type" value="Genomic_DNA"/>
</dbReference>
<proteinExistence type="predicted"/>
<accession>A0ABU8ZK96</accession>
<feature type="domain" description="Replication-associated protein G2P C-terminal" evidence="2">
    <location>
        <begin position="395"/>
        <end position="484"/>
    </location>
</feature>
<sequence length="492" mass="57524">MLDRIVMWIPVKTELVELTSDGRHCIICFDLLDLNLKVGSYDVYKDEDGNVKNQILHHVWSKIPTSHTAMSFKLFHDVVVHPYVELKCSPAKIMQGHNVYGTDWIEEGALEMLGFLAQSNPALYDILDIGMTEVKQLDATYSFRFRDDREAEKVLALMRNVSTQHIRKSTKDATFKNTLYFGSERCKRFARKVYVKFNEFQDQLQEQIKLAKANDKCAQRVVKVMSDPELQAFARGLLRFETGIKAYVMKELDIPTNLFQLIRYQRSNPTFLQDIWLKANHQLFQAFEGTNMKVSDHETVFKNILAVHQTVSTEKKICTRKVDELMEFYLLLESIGHNETKKKYTHKRFLNLAADLIDAGFSGTYLQRLHEKPSQNFSRFDVYIQIFKAFRKEIPAGTVSERKARNIERFYYDLEKYGYEEMKTKYSTAQFNKLVAALKKCGYSLVYLQNLHVQSTNNVIPFIKMFEMKFEDQLPENFVEPVSMFSYQLRTA</sequence>